<dbReference type="Pfam" id="PF13439">
    <property type="entry name" value="Glyco_transf_4"/>
    <property type="match status" value="1"/>
</dbReference>
<evidence type="ECO:0000259" key="6">
    <source>
        <dbReference type="Pfam" id="PF00534"/>
    </source>
</evidence>
<dbReference type="Gene3D" id="3.90.1070.10">
    <property type="match status" value="1"/>
</dbReference>
<dbReference type="KEGG" id="nwa:Nwat_3124"/>
<dbReference type="Proteomes" id="UP000000393">
    <property type="component" value="Chromosome"/>
</dbReference>
<dbReference type="GO" id="GO:0046524">
    <property type="term" value="F:sucrose-phosphate synthase activity"/>
    <property type="evidence" value="ECO:0007669"/>
    <property type="project" value="UniProtKB-EC"/>
</dbReference>
<feature type="domain" description="Glycosyltransferase subfamily 4-like N-terminal" evidence="8">
    <location>
        <begin position="33"/>
        <end position="229"/>
    </location>
</feature>
<dbReference type="Gene3D" id="3.40.50.2000">
    <property type="entry name" value="Glycogen Phosphorylase B"/>
    <property type="match status" value="2"/>
</dbReference>
<dbReference type="InterPro" id="IPR023214">
    <property type="entry name" value="HAD_sf"/>
</dbReference>
<accession>D8K4N9</accession>
<evidence type="ECO:0000259" key="8">
    <source>
        <dbReference type="Pfam" id="PF13439"/>
    </source>
</evidence>
<dbReference type="AlphaFoldDB" id="D8K4N9"/>
<dbReference type="EMBL" id="CP002086">
    <property type="protein sequence ID" value="ADJ29841.1"/>
    <property type="molecule type" value="Genomic_DNA"/>
</dbReference>
<dbReference type="InterPro" id="IPR044161">
    <property type="entry name" value="SPS"/>
</dbReference>
<dbReference type="InterPro" id="IPR006380">
    <property type="entry name" value="SPP-like_dom"/>
</dbReference>
<dbReference type="SFLD" id="SFLDS00003">
    <property type="entry name" value="Haloacid_Dehalogenase"/>
    <property type="match status" value="1"/>
</dbReference>
<dbReference type="InterPro" id="IPR012822">
    <property type="entry name" value="SucroseP_synth_GlycoTrfase_dom"/>
</dbReference>
<reference evidence="9 10" key="1">
    <citation type="submission" date="2010-06" db="EMBL/GenBank/DDBJ databases">
        <title>Complete sequence of chromosome of Nitrosococcus watsoni C-113.</title>
        <authorList>
            <consortium name="US DOE Joint Genome Institute"/>
            <person name="Lucas S."/>
            <person name="Copeland A."/>
            <person name="Lapidus A."/>
            <person name="Cheng J.-F."/>
            <person name="Bruce D."/>
            <person name="Goodwin L."/>
            <person name="Pitluck S."/>
            <person name="Malfatti S.A."/>
            <person name="Chain P.S.G."/>
            <person name="Land M."/>
            <person name="Hauser L."/>
            <person name="Kyrpides N."/>
            <person name="Ivanova N."/>
            <person name="Cambell M.A."/>
            <person name="Heidelberg J.F."/>
            <person name="Klotz M.G."/>
            <person name="Woyke T."/>
        </authorList>
    </citation>
    <scope>NUCLEOTIDE SEQUENCE [LARGE SCALE GENOMIC DNA]</scope>
    <source>
        <strain evidence="9 10">C-113</strain>
    </source>
</reference>
<evidence type="ECO:0000256" key="3">
    <source>
        <dbReference type="ARBA" id="ARBA00022676"/>
    </source>
</evidence>
<dbReference type="InterPro" id="IPR012821">
    <property type="entry name" value="Sucrose_P_synth_Pase-like_dom"/>
</dbReference>
<dbReference type="PANTHER" id="PTHR46039">
    <property type="entry name" value="SUCROSE-PHOSPHATE SYNTHASE 3-RELATED"/>
    <property type="match status" value="1"/>
</dbReference>
<dbReference type="PANTHER" id="PTHR46039:SF5">
    <property type="entry name" value="SUCROSE-PHOSPHATE SYNTHASE 3-RELATED"/>
    <property type="match status" value="1"/>
</dbReference>
<evidence type="ECO:0000256" key="5">
    <source>
        <dbReference type="ARBA" id="ARBA00047471"/>
    </source>
</evidence>
<dbReference type="InterPro" id="IPR028098">
    <property type="entry name" value="Glyco_trans_4-like_N"/>
</dbReference>
<evidence type="ECO:0000256" key="4">
    <source>
        <dbReference type="ARBA" id="ARBA00022679"/>
    </source>
</evidence>
<dbReference type="Pfam" id="PF00534">
    <property type="entry name" value="Glycos_transf_1"/>
    <property type="match status" value="1"/>
</dbReference>
<dbReference type="OrthoDB" id="7847955at2"/>
<dbReference type="GO" id="GO:0016791">
    <property type="term" value="F:phosphatase activity"/>
    <property type="evidence" value="ECO:0007669"/>
    <property type="project" value="UniProtKB-ARBA"/>
</dbReference>
<dbReference type="eggNOG" id="COG0438">
    <property type="taxonomic scope" value="Bacteria"/>
</dbReference>
<dbReference type="NCBIfam" id="TIGR01484">
    <property type="entry name" value="HAD-SF-IIB"/>
    <property type="match status" value="1"/>
</dbReference>
<dbReference type="Gene3D" id="3.40.50.1000">
    <property type="entry name" value="HAD superfamily/HAD-like"/>
    <property type="match status" value="1"/>
</dbReference>
<protein>
    <recommendedName>
        <fullName evidence="2">sucrose-phosphate synthase</fullName>
        <ecNumber evidence="2">2.4.1.14</ecNumber>
    </recommendedName>
</protein>
<keyword evidence="4" id="KW-0808">Transferase</keyword>
<keyword evidence="3" id="KW-0328">Glycosyltransferase</keyword>
<dbReference type="RefSeq" id="WP_013221901.1">
    <property type="nucleotide sequence ID" value="NC_014315.1"/>
</dbReference>
<evidence type="ECO:0000313" key="9">
    <source>
        <dbReference type="EMBL" id="ADJ29841.1"/>
    </source>
</evidence>
<gene>
    <name evidence="9" type="ordered locus">Nwat_3124</name>
</gene>
<dbReference type="EC" id="2.4.1.14" evidence="2"/>
<dbReference type="SFLD" id="SFLDG01140">
    <property type="entry name" value="C2.B:_Phosphomannomutase_and_P"/>
    <property type="match status" value="1"/>
</dbReference>
<dbReference type="CDD" id="cd03800">
    <property type="entry name" value="GT4_sucrose_synthase"/>
    <property type="match status" value="1"/>
</dbReference>
<dbReference type="HOGENOM" id="CLU_009583_24_0_6"/>
<dbReference type="NCBIfam" id="TIGR02471">
    <property type="entry name" value="sucr_syn_bact_C"/>
    <property type="match status" value="1"/>
</dbReference>
<proteinExistence type="inferred from homology"/>
<evidence type="ECO:0000256" key="2">
    <source>
        <dbReference type="ARBA" id="ARBA00012536"/>
    </source>
</evidence>
<dbReference type="InterPro" id="IPR001296">
    <property type="entry name" value="Glyco_trans_1"/>
</dbReference>
<dbReference type="CAZy" id="GT4">
    <property type="family name" value="Glycosyltransferase Family 4"/>
</dbReference>
<dbReference type="Pfam" id="PF05116">
    <property type="entry name" value="S6PP"/>
    <property type="match status" value="1"/>
</dbReference>
<evidence type="ECO:0000313" key="10">
    <source>
        <dbReference type="Proteomes" id="UP000000393"/>
    </source>
</evidence>
<dbReference type="InterPro" id="IPR006379">
    <property type="entry name" value="HAD-SF_hydro_IIB"/>
</dbReference>
<feature type="domain" description="Sucrose phosphatase-like" evidence="7">
    <location>
        <begin position="469"/>
        <end position="705"/>
    </location>
</feature>
<dbReference type="InterPro" id="IPR036412">
    <property type="entry name" value="HAD-like_sf"/>
</dbReference>
<evidence type="ECO:0000256" key="1">
    <source>
        <dbReference type="ARBA" id="ARBA00006530"/>
    </source>
</evidence>
<name>D8K4N9_NITWC</name>
<organism evidence="9 10">
    <name type="scientific">Nitrosococcus watsoni (strain C-113)</name>
    <dbReference type="NCBI Taxonomy" id="105559"/>
    <lineage>
        <taxon>Bacteria</taxon>
        <taxon>Pseudomonadati</taxon>
        <taxon>Pseudomonadota</taxon>
        <taxon>Gammaproteobacteria</taxon>
        <taxon>Chromatiales</taxon>
        <taxon>Chromatiaceae</taxon>
        <taxon>Nitrosococcus</taxon>
    </lineage>
</organism>
<dbReference type="STRING" id="105559.Nwat_3124"/>
<dbReference type="SUPFAM" id="SSF53756">
    <property type="entry name" value="UDP-Glycosyltransferase/glycogen phosphorylase"/>
    <property type="match status" value="1"/>
</dbReference>
<dbReference type="NCBIfam" id="TIGR02472">
    <property type="entry name" value="sucr_P_syn_N"/>
    <property type="match status" value="1"/>
</dbReference>
<feature type="domain" description="Glycosyl transferase family 1" evidence="6">
    <location>
        <begin position="243"/>
        <end position="425"/>
    </location>
</feature>
<comment type="catalytic activity">
    <reaction evidence="5">
        <text>beta-D-fructose 6-phosphate + UDP-alpha-D-glucose = sucrose 6(F)-phosphate + UDP + H(+)</text>
        <dbReference type="Rhea" id="RHEA:22172"/>
        <dbReference type="ChEBI" id="CHEBI:15378"/>
        <dbReference type="ChEBI" id="CHEBI:57634"/>
        <dbReference type="ChEBI" id="CHEBI:57723"/>
        <dbReference type="ChEBI" id="CHEBI:58223"/>
        <dbReference type="ChEBI" id="CHEBI:58885"/>
        <dbReference type="EC" id="2.4.1.14"/>
    </reaction>
</comment>
<sequence length="720" mass="81188">MNQPDDGLYIVLISLHGLIRGHELELGRDADTGGQIKYVIELARALAENPQVGRVDLLTRKVIDPKVEQDYSEPLECLAPRAQIVRLTCGPRRYLRKEVLWPYLGSFADYALQHIRRIGRLPDIIHSHYADAAYVGVRLAGLLGVPLVHTGHSLGRVKRHRLLEGGTKEESIETRYNMSQRIEAEEQVLSTAALVVASTQQEVDEQYALYDNYHPKRMVVIPPGTDLERFHPPSRFWRNAPIEQEINRFLSYPRKPLILALSRPDARKNISTLIRAYGENPALRQKANLILIAGNRDDIDTMEKGPRTVLKEILLLIDYYDLYGSIAYPKHHEVDDVPDLYRLAARSKGIFINPALTEPFGLTLIEAAASSLPVIATHDGGPREILEHCKNGRLIDPLDADRMGKMLLESLSDRNRWHRWAKNGLKGAQQYYSWPGHVTKYLREVGKVIRKTKKPRLQAKKKSRLPVSEKVLICDIDNTLTGDGEGLRSLFESLKGTGTKIGFGIATGRNFASTLKVLKKWGIPLPDLLITGVGSQIFYGPNLVEDQSWQQHIRYRWKRESILKAMADIPNLRLQPPSEQLPCKISYDVDAEKGLDIPAIARHLRQLDLSANIIYSYQAYLDLLPVRASKGSAVRFFCDKWGILLEHLLVVGDSGSDEEMLSGNTLGAVVGNYSPELEHLRKDSSIYFAQAHHAWGILEALEHYGFLEQEKAVVAKEKAL</sequence>
<evidence type="ECO:0000259" key="7">
    <source>
        <dbReference type="Pfam" id="PF05116"/>
    </source>
</evidence>
<dbReference type="GO" id="GO:0000287">
    <property type="term" value="F:magnesium ion binding"/>
    <property type="evidence" value="ECO:0007669"/>
    <property type="project" value="UniProtKB-ARBA"/>
</dbReference>
<dbReference type="eggNOG" id="COG0561">
    <property type="taxonomic scope" value="Bacteria"/>
</dbReference>
<dbReference type="SFLD" id="SFLDG01141">
    <property type="entry name" value="C2.B.1:_Sucrose_Phosphatase_Li"/>
    <property type="match status" value="1"/>
</dbReference>
<keyword evidence="10" id="KW-1185">Reference proteome</keyword>
<comment type="similarity">
    <text evidence="1">Belongs to the glycosyltransferase 1 family.</text>
</comment>
<dbReference type="SUPFAM" id="SSF56784">
    <property type="entry name" value="HAD-like"/>
    <property type="match status" value="1"/>
</dbReference>